<evidence type="ECO:0000259" key="1">
    <source>
        <dbReference type="Pfam" id="PF04230"/>
    </source>
</evidence>
<evidence type="ECO:0000313" key="2">
    <source>
        <dbReference type="EMBL" id="ART79893.1"/>
    </source>
</evidence>
<keyword evidence="3" id="KW-1185">Reference proteome</keyword>
<dbReference type="RefSeq" id="WP_086963766.1">
    <property type="nucleotide sequence ID" value="NZ_CP021376.1"/>
</dbReference>
<feature type="domain" description="Polysaccharide pyruvyl transferase" evidence="1">
    <location>
        <begin position="44"/>
        <end position="296"/>
    </location>
</feature>
<dbReference type="AlphaFoldDB" id="A0A1Y0CX26"/>
<name>A0A1Y0CX26_9GAMM</name>
<accession>A0A1Y0CX26</accession>
<protein>
    <recommendedName>
        <fullName evidence="1">Polysaccharide pyruvyl transferase domain-containing protein</fullName>
    </recommendedName>
</protein>
<dbReference type="Pfam" id="PF04230">
    <property type="entry name" value="PS_pyruv_trans"/>
    <property type="match status" value="1"/>
</dbReference>
<evidence type="ECO:0000313" key="3">
    <source>
        <dbReference type="Proteomes" id="UP000243793"/>
    </source>
</evidence>
<sequence>MNTLIKSLVPVAYKHRIAARLNAQALTLPPGPRAFVFLAADYGNVGDMAITAAQVNFLKQQLPHYHIVTIAVDQTRALIRSVRRQIQPHDLVTLIGGGNMGVMYPDIESLRQLVIRYFPQQRIVCFPQTLDWDDSPLSERTLRQLVKNYARHPNLHVFAREITSYHKLRALFSRYPNVKIGLVPDIVMSVTAAQLASQNPVQKAHLLRCLRADKEAALLSVQYARLDRALMDSGLKITLTDTVINADQLDNEQCASALADKLSQFRGARLVVTDRLHGMIFCLLTGTPCLVLANSNQKIQQTWLDWLQDQPRIKFVKTEQLHQVPSMIRELLALPQGPLDELALSAHHYQPLEQAINHFPSAHYAITAKPQQYIA</sequence>
<dbReference type="InterPro" id="IPR007345">
    <property type="entry name" value="Polysacch_pyruvyl_Trfase"/>
</dbReference>
<proteinExistence type="predicted"/>
<organism evidence="2 3">
    <name type="scientific">Oceanisphaera avium</name>
    <dbReference type="NCBI Taxonomy" id="1903694"/>
    <lineage>
        <taxon>Bacteria</taxon>
        <taxon>Pseudomonadati</taxon>
        <taxon>Pseudomonadota</taxon>
        <taxon>Gammaproteobacteria</taxon>
        <taxon>Aeromonadales</taxon>
        <taxon>Aeromonadaceae</taxon>
        <taxon>Oceanisphaera</taxon>
    </lineage>
</organism>
<dbReference type="OrthoDB" id="5242601at2"/>
<gene>
    <name evidence="2" type="ORF">CBP12_06775</name>
</gene>
<reference evidence="3" key="1">
    <citation type="submission" date="2017-05" db="EMBL/GenBank/DDBJ databases">
        <authorList>
            <person name="Sung H."/>
        </authorList>
    </citation>
    <scope>NUCLEOTIDE SEQUENCE [LARGE SCALE GENOMIC DNA]</scope>
    <source>
        <strain evidence="3">AMac2203</strain>
    </source>
</reference>
<dbReference type="Proteomes" id="UP000243793">
    <property type="component" value="Chromosome"/>
</dbReference>
<dbReference type="EMBL" id="CP021376">
    <property type="protein sequence ID" value="ART79893.1"/>
    <property type="molecule type" value="Genomic_DNA"/>
</dbReference>
<dbReference type="PANTHER" id="PTHR36836:SF1">
    <property type="entry name" value="COLANIC ACID BIOSYNTHESIS PROTEIN WCAK"/>
    <property type="match status" value="1"/>
</dbReference>
<dbReference type="PANTHER" id="PTHR36836">
    <property type="entry name" value="COLANIC ACID BIOSYNTHESIS PROTEIN WCAK"/>
    <property type="match status" value="1"/>
</dbReference>
<dbReference type="KEGG" id="ocm:CBP12_06775"/>